<evidence type="ECO:0000256" key="6">
    <source>
        <dbReference type="ARBA" id="ARBA00023295"/>
    </source>
</evidence>
<dbReference type="PANTHER" id="PTHR31983:SF0">
    <property type="entry name" value="GLUCAN ENDO-1,3-BETA-D-GLUCOSIDASE 2"/>
    <property type="match status" value="1"/>
</dbReference>
<feature type="domain" description="Glycosyl hydrolase family 81 C-terminal" evidence="10">
    <location>
        <begin position="372"/>
        <end position="682"/>
    </location>
</feature>
<comment type="similarity">
    <text evidence="2">Belongs to the glycosyl hydrolase 81 family.</text>
</comment>
<keyword evidence="4" id="KW-0378">Hydrolase</keyword>
<dbReference type="InterPro" id="IPR005200">
    <property type="entry name" value="Endo-beta-glucanase"/>
</dbReference>
<dbReference type="AlphaFoldDB" id="A0A0G3BL35"/>
<evidence type="ECO:0000256" key="7">
    <source>
        <dbReference type="ARBA" id="ARBA00023316"/>
    </source>
</evidence>
<keyword evidence="8" id="KW-0624">Polysaccharide degradation</keyword>
<dbReference type="Proteomes" id="UP000035352">
    <property type="component" value="Chromosome"/>
</dbReference>
<evidence type="ECO:0000256" key="3">
    <source>
        <dbReference type="ARBA" id="ARBA00012780"/>
    </source>
</evidence>
<dbReference type="PROSITE" id="PS52008">
    <property type="entry name" value="GH81"/>
    <property type="match status" value="1"/>
</dbReference>
<evidence type="ECO:0000256" key="9">
    <source>
        <dbReference type="SAM" id="SignalP"/>
    </source>
</evidence>
<reference evidence="11 12" key="1">
    <citation type="submission" date="2015-05" db="EMBL/GenBank/DDBJ databases">
        <authorList>
            <person name="Tang B."/>
            <person name="Yu Y."/>
        </authorList>
    </citation>
    <scope>NUCLEOTIDE SEQUENCE [LARGE SCALE GENOMIC DNA]</scope>
    <source>
        <strain evidence="11 12">DSM 7029</strain>
    </source>
</reference>
<evidence type="ECO:0000256" key="5">
    <source>
        <dbReference type="ARBA" id="ARBA00023277"/>
    </source>
</evidence>
<sequence length="760" mass="83918">MDIRSGLKLCITAAGVAALTLQAAVAATVPVGAGSYTDTLPAGQKGPSNKAGVPVRPKVTADFTGPVQTNKWWSSLIWQFDPEDAPNPWSSPMFPHPLSVQAFQNGLGLSYKTTPALNNEYHYHYRAEDLRVGLAGLNSPDTRVAKYSDWSVVARWSGASSLDATITKGVPFVFFTRQGNADAQVNVTSGYQGTFYNQRGVLGIEVNGHYYLLCAPTGSNWSSGPPFTSSLSGKNYFTVALLPDKSPATIELYRKHAYAFITHTRAQWRYDEANAEMNTTFTFTTELKESGNGNLNYTLFGLYPHQWKNSADPVTPLRYVSPRGEMRVRAGNSMHTKMKFNGVLPTLPDAGSYDRSRLAAYVQDAYLNDTYISHTDTYWGGKDAGRLAQLVWIADQVGNKAARDNFIRALKLSLEDWMHADAGGDNRGLKLYYDRTWNTLIGYPASFNSNTELNDHDFHYGYWMMAAATVAHFDPGWAAQDKWGAMVEFWMRDVANMDRSDTRFPFMRSFDVYSGHDWANGPALFASGNNEESSSEAMNFATGVALWGAATGNKRLRDMGIFLHATMTRAIEQYWFDVDQNVFPASFQHDVVGIVWGSGAAYATWWTANPEEIHGINFLPITGGSLYLGRHPSYVKRNYDELVRRNGGPESEWVDVIWSFQALVDPAAALAKFGAGNYASEAGESKAHTYHWLHNLNAMGRVDTGVTANVPTHAVFNKNGVRTYVAYNPSGAARTVRFSNGACLRVQPKRIGHGAGTDPC</sequence>
<dbReference type="InterPro" id="IPR040720">
    <property type="entry name" value="GH81_C"/>
</dbReference>
<dbReference type="OrthoDB" id="5480482at2"/>
<dbReference type="GO" id="GO:0042973">
    <property type="term" value="F:glucan endo-1,3-beta-D-glucosidase activity"/>
    <property type="evidence" value="ECO:0007669"/>
    <property type="project" value="UniProtKB-EC"/>
</dbReference>
<evidence type="ECO:0000313" key="12">
    <source>
        <dbReference type="Proteomes" id="UP000035352"/>
    </source>
</evidence>
<gene>
    <name evidence="11" type="ORF">AAW51_1390</name>
</gene>
<dbReference type="GO" id="GO:0052861">
    <property type="term" value="F:endo-1,3(4)-beta-glucanase activity"/>
    <property type="evidence" value="ECO:0007669"/>
    <property type="project" value="InterPro"/>
</dbReference>
<keyword evidence="6" id="KW-0326">Glycosidase</keyword>
<dbReference type="RefSeq" id="WP_053013394.1">
    <property type="nucleotide sequence ID" value="NZ_CP011371.1"/>
</dbReference>
<organism evidence="11 12">
    <name type="scientific">Caldimonas brevitalea</name>
    <dbReference type="NCBI Taxonomy" id="413882"/>
    <lineage>
        <taxon>Bacteria</taxon>
        <taxon>Pseudomonadati</taxon>
        <taxon>Pseudomonadota</taxon>
        <taxon>Betaproteobacteria</taxon>
        <taxon>Burkholderiales</taxon>
        <taxon>Sphaerotilaceae</taxon>
        <taxon>Caldimonas</taxon>
    </lineage>
</organism>
<keyword evidence="9" id="KW-0732">Signal</keyword>
<dbReference type="Pfam" id="PF17652">
    <property type="entry name" value="Glyco_hydro81C"/>
    <property type="match status" value="1"/>
</dbReference>
<feature type="signal peptide" evidence="9">
    <location>
        <begin position="1"/>
        <end position="26"/>
    </location>
</feature>
<protein>
    <recommendedName>
        <fullName evidence="3">glucan endo-1,3-beta-D-glucosidase</fullName>
        <ecNumber evidence="3">3.2.1.39</ecNumber>
    </recommendedName>
</protein>
<dbReference type="Gene3D" id="2.70.98.30">
    <property type="entry name" value="Golgi alpha-mannosidase II, domain 4"/>
    <property type="match status" value="1"/>
</dbReference>
<name>A0A0G3BL35_9BURK</name>
<dbReference type="EMBL" id="CP011371">
    <property type="protein sequence ID" value="AKJ28081.1"/>
    <property type="molecule type" value="Genomic_DNA"/>
</dbReference>
<accession>A0A0G3BL35</accession>
<proteinExistence type="inferred from homology"/>
<feature type="chain" id="PRO_5005183609" description="glucan endo-1,3-beta-D-glucosidase" evidence="9">
    <location>
        <begin position="27"/>
        <end position="760"/>
    </location>
</feature>
<evidence type="ECO:0000256" key="4">
    <source>
        <dbReference type="ARBA" id="ARBA00022801"/>
    </source>
</evidence>
<dbReference type="GO" id="GO:0000272">
    <property type="term" value="P:polysaccharide catabolic process"/>
    <property type="evidence" value="ECO:0007669"/>
    <property type="project" value="UniProtKB-KW"/>
</dbReference>
<evidence type="ECO:0000256" key="1">
    <source>
        <dbReference type="ARBA" id="ARBA00000382"/>
    </source>
</evidence>
<keyword evidence="5" id="KW-0119">Carbohydrate metabolism</keyword>
<dbReference type="PATRIC" id="fig|413882.6.peg.1460"/>
<dbReference type="GO" id="GO:0071555">
    <property type="term" value="P:cell wall organization"/>
    <property type="evidence" value="ECO:0007669"/>
    <property type="project" value="UniProtKB-KW"/>
</dbReference>
<dbReference type="EC" id="3.2.1.39" evidence="3"/>
<evidence type="ECO:0000256" key="8">
    <source>
        <dbReference type="ARBA" id="ARBA00023326"/>
    </source>
</evidence>
<comment type="catalytic activity">
    <reaction evidence="1">
        <text>Hydrolysis of (1-&gt;3)-beta-D-glucosidic linkages in (1-&gt;3)-beta-D-glucans.</text>
        <dbReference type="EC" id="3.2.1.39"/>
    </reaction>
</comment>
<evidence type="ECO:0000313" key="11">
    <source>
        <dbReference type="EMBL" id="AKJ28081.1"/>
    </source>
</evidence>
<evidence type="ECO:0000259" key="10">
    <source>
        <dbReference type="Pfam" id="PF17652"/>
    </source>
</evidence>
<dbReference type="KEGG" id="pbh:AAW51_1390"/>
<keyword evidence="7" id="KW-0961">Cell wall biogenesis/degradation</keyword>
<evidence type="ECO:0000256" key="2">
    <source>
        <dbReference type="ARBA" id="ARBA00010730"/>
    </source>
</evidence>
<dbReference type="STRING" id="413882.AAW51_1390"/>
<dbReference type="PANTHER" id="PTHR31983">
    <property type="entry name" value="ENDO-1,3(4)-BETA-GLUCANASE 1"/>
    <property type="match status" value="1"/>
</dbReference>
<keyword evidence="12" id="KW-1185">Reference proteome</keyword>